<dbReference type="OrthoDB" id="10255522at2759"/>
<accession>A0A8X6Q4F0</accession>
<dbReference type="EMBL" id="BMAW01026082">
    <property type="protein sequence ID" value="GFT95462.1"/>
    <property type="molecule type" value="Genomic_DNA"/>
</dbReference>
<dbReference type="Proteomes" id="UP000887013">
    <property type="component" value="Unassembled WGS sequence"/>
</dbReference>
<name>A0A8X6Q4F0_NEPPI</name>
<sequence length="84" mass="9865">MERDVLKMERDMLKTKETELKTERDMIKRTDVIKTERDDQNGTKLANQDTGVFFKEKPVFLFRVVPDPFTGSEPSESVWRRGGE</sequence>
<reference evidence="1" key="1">
    <citation type="submission" date="2020-08" db="EMBL/GenBank/DDBJ databases">
        <title>Multicomponent nature underlies the extraordinary mechanical properties of spider dragline silk.</title>
        <authorList>
            <person name="Kono N."/>
            <person name="Nakamura H."/>
            <person name="Mori M."/>
            <person name="Yoshida Y."/>
            <person name="Ohtoshi R."/>
            <person name="Malay A.D."/>
            <person name="Moran D.A.P."/>
            <person name="Tomita M."/>
            <person name="Numata K."/>
            <person name="Arakawa K."/>
        </authorList>
    </citation>
    <scope>NUCLEOTIDE SEQUENCE</scope>
</reference>
<comment type="caution">
    <text evidence="1">The sequence shown here is derived from an EMBL/GenBank/DDBJ whole genome shotgun (WGS) entry which is preliminary data.</text>
</comment>
<dbReference type="AlphaFoldDB" id="A0A8X6Q4F0"/>
<keyword evidence="2" id="KW-1185">Reference proteome</keyword>
<evidence type="ECO:0000313" key="1">
    <source>
        <dbReference type="EMBL" id="GFT95462.1"/>
    </source>
</evidence>
<proteinExistence type="predicted"/>
<evidence type="ECO:0000313" key="2">
    <source>
        <dbReference type="Proteomes" id="UP000887013"/>
    </source>
</evidence>
<gene>
    <name evidence="1" type="ORF">NPIL_484451</name>
</gene>
<organism evidence="1 2">
    <name type="scientific">Nephila pilipes</name>
    <name type="common">Giant wood spider</name>
    <name type="synonym">Nephila maculata</name>
    <dbReference type="NCBI Taxonomy" id="299642"/>
    <lineage>
        <taxon>Eukaryota</taxon>
        <taxon>Metazoa</taxon>
        <taxon>Ecdysozoa</taxon>
        <taxon>Arthropoda</taxon>
        <taxon>Chelicerata</taxon>
        <taxon>Arachnida</taxon>
        <taxon>Araneae</taxon>
        <taxon>Araneomorphae</taxon>
        <taxon>Entelegynae</taxon>
        <taxon>Araneoidea</taxon>
        <taxon>Nephilidae</taxon>
        <taxon>Nephila</taxon>
    </lineage>
</organism>
<protein>
    <submittedName>
        <fullName evidence="1">Uncharacterized protein</fullName>
    </submittedName>
</protein>